<dbReference type="EMBL" id="OV725080">
    <property type="protein sequence ID" value="CAH1400051.1"/>
    <property type="molecule type" value="Genomic_DNA"/>
</dbReference>
<dbReference type="InterPro" id="IPR036259">
    <property type="entry name" value="MFS_trans_sf"/>
</dbReference>
<keyword evidence="2 5" id="KW-0812">Transmembrane</keyword>
<sequence length="456" mass="50747">MKASDYFRGITVEPTIFLNALGLAFSALTVQNLLVQKTCYPDIQPPIALICNDPLKVGEATDILFARITLRSVLSAIAVPLLGSWRDATGKNRLLTYLALVSEMVIAFMYLLSSWNWSISPWIASITEAILGGICGENILHLVSTCVISENSKPEDRTLRIQLNVVATLLGAGIGAAVNGFILTPIGYEWFFTIIIALNMMALIFAVIFVKDANRDLTVKKKWIFVEKLNYVFQTRPNNSVIWIMLVCVSLAGTFQSAENNLLLYYLQQGFQFSMIETGLFGSYKLTICVLGAVIMTPVFMKVLKWSDFRVGIVCSFFTILSSLCMILVKTKLQLYLLCLLDVLKMIPMSLPKSIISKCVPSDELGSFLGVGSVLGIILPFIVNYLYNTIFSATSSKMPGAFFIISAIGNFIVLILYSLSSCLFKDPSEKRLETTESVMDVGNWKHFDPEDKYKRF</sequence>
<evidence type="ECO:0000256" key="2">
    <source>
        <dbReference type="ARBA" id="ARBA00022692"/>
    </source>
</evidence>
<feature type="transmembrane region" description="Helical" evidence="5">
    <location>
        <begin position="399"/>
        <end position="424"/>
    </location>
</feature>
<feature type="transmembrane region" description="Helical" evidence="5">
    <location>
        <begin position="190"/>
        <end position="210"/>
    </location>
</feature>
<dbReference type="GO" id="GO:0022857">
    <property type="term" value="F:transmembrane transporter activity"/>
    <property type="evidence" value="ECO:0007669"/>
    <property type="project" value="InterPro"/>
</dbReference>
<organism evidence="6 7">
    <name type="scientific">Nezara viridula</name>
    <name type="common">Southern green stink bug</name>
    <name type="synonym">Cimex viridulus</name>
    <dbReference type="NCBI Taxonomy" id="85310"/>
    <lineage>
        <taxon>Eukaryota</taxon>
        <taxon>Metazoa</taxon>
        <taxon>Ecdysozoa</taxon>
        <taxon>Arthropoda</taxon>
        <taxon>Hexapoda</taxon>
        <taxon>Insecta</taxon>
        <taxon>Pterygota</taxon>
        <taxon>Neoptera</taxon>
        <taxon>Paraneoptera</taxon>
        <taxon>Hemiptera</taxon>
        <taxon>Heteroptera</taxon>
        <taxon>Panheteroptera</taxon>
        <taxon>Pentatomomorpha</taxon>
        <taxon>Pentatomoidea</taxon>
        <taxon>Pentatomidae</taxon>
        <taxon>Pentatominae</taxon>
        <taxon>Nezara</taxon>
    </lineage>
</organism>
<comment type="subcellular location">
    <subcellularLocation>
        <location evidence="1">Membrane</location>
        <topology evidence="1">Multi-pass membrane protein</topology>
    </subcellularLocation>
</comment>
<gene>
    <name evidence="6" type="ORF">NEZAVI_LOCUS9364</name>
</gene>
<feature type="transmembrane region" description="Helical" evidence="5">
    <location>
        <begin position="368"/>
        <end position="387"/>
    </location>
</feature>
<evidence type="ECO:0000256" key="3">
    <source>
        <dbReference type="ARBA" id="ARBA00022989"/>
    </source>
</evidence>
<evidence type="ECO:0000256" key="5">
    <source>
        <dbReference type="SAM" id="Phobius"/>
    </source>
</evidence>
<feature type="transmembrane region" description="Helical" evidence="5">
    <location>
        <begin position="119"/>
        <end position="140"/>
    </location>
</feature>
<protein>
    <submittedName>
        <fullName evidence="6">Uncharacterized protein</fullName>
    </submittedName>
</protein>
<evidence type="ECO:0000313" key="6">
    <source>
        <dbReference type="EMBL" id="CAH1400051.1"/>
    </source>
</evidence>
<name>A0A9P0HDM1_NEZVI</name>
<feature type="transmembrane region" description="Helical" evidence="5">
    <location>
        <begin position="278"/>
        <end position="299"/>
    </location>
</feature>
<feature type="transmembrane region" description="Helical" evidence="5">
    <location>
        <begin position="311"/>
        <end position="329"/>
    </location>
</feature>
<dbReference type="PANTHER" id="PTHR23507:SF1">
    <property type="entry name" value="FI18259P1-RELATED"/>
    <property type="match status" value="1"/>
</dbReference>
<dbReference type="OrthoDB" id="430300at2759"/>
<keyword evidence="4 5" id="KW-0472">Membrane</keyword>
<dbReference type="GO" id="GO:0016020">
    <property type="term" value="C:membrane"/>
    <property type="evidence" value="ECO:0007669"/>
    <property type="project" value="UniProtKB-SubCell"/>
</dbReference>
<dbReference type="SUPFAM" id="SSF103473">
    <property type="entry name" value="MFS general substrate transporter"/>
    <property type="match status" value="1"/>
</dbReference>
<reference evidence="6" key="1">
    <citation type="submission" date="2022-01" db="EMBL/GenBank/DDBJ databases">
        <authorList>
            <person name="King R."/>
        </authorList>
    </citation>
    <scope>NUCLEOTIDE SEQUENCE</scope>
</reference>
<proteinExistence type="predicted"/>
<evidence type="ECO:0000313" key="7">
    <source>
        <dbReference type="Proteomes" id="UP001152798"/>
    </source>
</evidence>
<dbReference type="PANTHER" id="PTHR23507">
    <property type="entry name" value="ZGC:174356"/>
    <property type="match status" value="1"/>
</dbReference>
<keyword evidence="3 5" id="KW-1133">Transmembrane helix</keyword>
<dbReference type="Pfam" id="PF07690">
    <property type="entry name" value="MFS_1"/>
    <property type="match status" value="1"/>
</dbReference>
<dbReference type="InterPro" id="IPR011701">
    <property type="entry name" value="MFS"/>
</dbReference>
<accession>A0A9P0HDM1</accession>
<evidence type="ECO:0000256" key="4">
    <source>
        <dbReference type="ARBA" id="ARBA00023136"/>
    </source>
</evidence>
<dbReference type="AlphaFoldDB" id="A0A9P0HDM1"/>
<evidence type="ECO:0000256" key="1">
    <source>
        <dbReference type="ARBA" id="ARBA00004141"/>
    </source>
</evidence>
<dbReference type="Proteomes" id="UP001152798">
    <property type="component" value="Chromosome 4"/>
</dbReference>
<keyword evidence="7" id="KW-1185">Reference proteome</keyword>
<dbReference type="Gene3D" id="1.20.1250.20">
    <property type="entry name" value="MFS general substrate transporter like domains"/>
    <property type="match status" value="1"/>
</dbReference>
<feature type="transmembrane region" description="Helical" evidence="5">
    <location>
        <begin position="94"/>
        <end position="113"/>
    </location>
</feature>
<feature type="transmembrane region" description="Helical" evidence="5">
    <location>
        <begin position="161"/>
        <end position="184"/>
    </location>
</feature>